<dbReference type="Pfam" id="PF04727">
    <property type="entry name" value="ELMO_CED12"/>
    <property type="match status" value="1"/>
</dbReference>
<dbReference type="EMBL" id="LGRX02035530">
    <property type="protein sequence ID" value="KAK3234249.1"/>
    <property type="molecule type" value="Genomic_DNA"/>
</dbReference>
<sequence>MKEGRVSLPGMLSSARRRGKSSSKTEWHSEYEAEPMICTSTTDKPDDIPVSNSRLQPCFAHNHWRQLLELLVCQWVKLLRNSEKLSNRISWRSARGSSEAQGRDLVLLLNRLFVPFDGTNPEHEAALFDLWRVSFPVRDVPPASDSRWKALGWQSDVPARDFRGAGFAALENLLYFGRTRPLAFQGLLLKAAGTRADMEYPFAVAGVNITYMLTQLLDLRDPSKAPGTAVGKAFLRKLERDPEAFNELYCDVFELLDEKWLEMKASYMQFNQVLAATRDAIEVQVLMEDTTAEEAVPSALLTSKVPQEDLTCTWHAIPICLFL</sequence>
<name>A0AAE0ENB3_9CHLO</name>
<evidence type="ECO:0000313" key="3">
    <source>
        <dbReference type="EMBL" id="KAK3234249.1"/>
    </source>
</evidence>
<evidence type="ECO:0000313" key="4">
    <source>
        <dbReference type="Proteomes" id="UP001190700"/>
    </source>
</evidence>
<dbReference type="Proteomes" id="UP001190700">
    <property type="component" value="Unassembled WGS sequence"/>
</dbReference>
<proteinExistence type="predicted"/>
<protein>
    <recommendedName>
        <fullName evidence="2">ELMO domain-containing protein</fullName>
    </recommendedName>
</protein>
<evidence type="ECO:0000259" key="2">
    <source>
        <dbReference type="PROSITE" id="PS51335"/>
    </source>
</evidence>
<accession>A0AAE0ENB3</accession>
<dbReference type="PROSITE" id="PS51335">
    <property type="entry name" value="ELMO"/>
    <property type="match status" value="1"/>
</dbReference>
<feature type="domain" description="ELMO" evidence="2">
    <location>
        <begin position="122"/>
        <end position="285"/>
    </location>
</feature>
<feature type="region of interest" description="Disordered" evidence="1">
    <location>
        <begin position="1"/>
        <end position="28"/>
    </location>
</feature>
<dbReference type="PANTHER" id="PTHR12771:SF56">
    <property type="entry name" value="CED-12"/>
    <property type="match status" value="1"/>
</dbReference>
<dbReference type="InterPro" id="IPR050868">
    <property type="entry name" value="ELMO_domain-containing"/>
</dbReference>
<dbReference type="InterPro" id="IPR006816">
    <property type="entry name" value="ELMO_dom"/>
</dbReference>
<evidence type="ECO:0000256" key="1">
    <source>
        <dbReference type="SAM" id="MobiDB-lite"/>
    </source>
</evidence>
<organism evidence="3 4">
    <name type="scientific">Cymbomonas tetramitiformis</name>
    <dbReference type="NCBI Taxonomy" id="36881"/>
    <lineage>
        <taxon>Eukaryota</taxon>
        <taxon>Viridiplantae</taxon>
        <taxon>Chlorophyta</taxon>
        <taxon>Pyramimonadophyceae</taxon>
        <taxon>Pyramimonadales</taxon>
        <taxon>Pyramimonadaceae</taxon>
        <taxon>Cymbomonas</taxon>
    </lineage>
</organism>
<dbReference type="AlphaFoldDB" id="A0AAE0ENB3"/>
<keyword evidence="4" id="KW-1185">Reference proteome</keyword>
<reference evidence="3 4" key="1">
    <citation type="journal article" date="2015" name="Genome Biol. Evol.">
        <title>Comparative Genomics of a Bacterivorous Green Alga Reveals Evolutionary Causalities and Consequences of Phago-Mixotrophic Mode of Nutrition.</title>
        <authorList>
            <person name="Burns J.A."/>
            <person name="Paasch A."/>
            <person name="Narechania A."/>
            <person name="Kim E."/>
        </authorList>
    </citation>
    <scope>NUCLEOTIDE SEQUENCE [LARGE SCALE GENOMIC DNA]</scope>
    <source>
        <strain evidence="3 4">PLY_AMNH</strain>
    </source>
</reference>
<gene>
    <name evidence="3" type="ORF">CYMTET_55488</name>
</gene>
<comment type="caution">
    <text evidence="3">The sequence shown here is derived from an EMBL/GenBank/DDBJ whole genome shotgun (WGS) entry which is preliminary data.</text>
</comment>
<dbReference type="PANTHER" id="PTHR12771">
    <property type="entry name" value="ENGULFMENT AND CELL MOTILITY"/>
    <property type="match status" value="1"/>
</dbReference>